<dbReference type="RefSeq" id="XP_036357300.1">
    <property type="nucleotide sequence ID" value="XM_036501407.1"/>
</dbReference>
<dbReference type="AlphaFoldDB" id="A0A7E6EQS6"/>
<gene>
    <name evidence="3" type="primary">LOC115209900</name>
</gene>
<feature type="region of interest" description="Disordered" evidence="1">
    <location>
        <begin position="1"/>
        <end position="43"/>
    </location>
</feature>
<keyword evidence="2" id="KW-1185">Reference proteome</keyword>
<evidence type="ECO:0000256" key="1">
    <source>
        <dbReference type="SAM" id="MobiDB-lite"/>
    </source>
</evidence>
<accession>A0A7E6EQS6</accession>
<reference evidence="3" key="1">
    <citation type="submission" date="2025-08" db="UniProtKB">
        <authorList>
            <consortium name="RefSeq"/>
        </authorList>
    </citation>
    <scope>IDENTIFICATION</scope>
</reference>
<feature type="compositionally biased region" description="Polar residues" evidence="1">
    <location>
        <begin position="31"/>
        <end position="41"/>
    </location>
</feature>
<proteinExistence type="predicted"/>
<sequence>MPMRKRSNLSNHRARMRKLRKRKAHARAHSLESSTAQNSPMEQIKREPAIKHLLCAYHFVSSVAFNYDPAYDYASRADVSIGKMDKACNFCGAKKWKCETPGLCCSGTKVNLEPLAEPPQLLCDLLTGNSDHGKLFRKNL</sequence>
<evidence type="ECO:0000313" key="3">
    <source>
        <dbReference type="RefSeq" id="XP_036357300.1"/>
    </source>
</evidence>
<feature type="compositionally biased region" description="Basic residues" evidence="1">
    <location>
        <begin position="1"/>
        <end position="28"/>
    </location>
</feature>
<protein>
    <submittedName>
        <fullName evidence="3">Uncharacterized protein LOC115209900 isoform X2</fullName>
    </submittedName>
</protein>
<dbReference type="Proteomes" id="UP000515154">
    <property type="component" value="Linkage group LG3"/>
</dbReference>
<evidence type="ECO:0000313" key="2">
    <source>
        <dbReference type="Proteomes" id="UP000515154"/>
    </source>
</evidence>
<name>A0A7E6EQS6_9MOLL</name>
<organism evidence="2 3">
    <name type="scientific">Octopus sinensis</name>
    <name type="common">East Asian common octopus</name>
    <dbReference type="NCBI Taxonomy" id="2607531"/>
    <lineage>
        <taxon>Eukaryota</taxon>
        <taxon>Metazoa</taxon>
        <taxon>Spiralia</taxon>
        <taxon>Lophotrochozoa</taxon>
        <taxon>Mollusca</taxon>
        <taxon>Cephalopoda</taxon>
        <taxon>Coleoidea</taxon>
        <taxon>Octopodiformes</taxon>
        <taxon>Octopoda</taxon>
        <taxon>Incirrata</taxon>
        <taxon>Octopodidae</taxon>
        <taxon>Octopus</taxon>
    </lineage>
</organism>